<feature type="domain" description="Fibronectin type-III" evidence="20">
    <location>
        <begin position="16"/>
        <end position="109"/>
    </location>
</feature>
<keyword evidence="10 16" id="KW-0094">Blood coagulation</keyword>
<evidence type="ECO:0000256" key="10">
    <source>
        <dbReference type="ARBA" id="ARBA00023084"/>
    </source>
</evidence>
<dbReference type="GO" id="GO:0050927">
    <property type="term" value="P:positive regulation of positive chemotaxis"/>
    <property type="evidence" value="ECO:0007669"/>
    <property type="project" value="Ensembl"/>
</dbReference>
<gene>
    <name evidence="22 25" type="primary">F3</name>
</gene>
<dbReference type="KEGG" id="cge:100765608"/>
<dbReference type="InterPro" id="IPR013783">
    <property type="entry name" value="Ig-like_fold"/>
</dbReference>
<dbReference type="RefSeq" id="XP_027251429.1">
    <property type="nucleotide sequence ID" value="XM_027395628.2"/>
</dbReference>
<evidence type="ECO:0000256" key="6">
    <source>
        <dbReference type="ARBA" id="ARBA00022692"/>
    </source>
</evidence>
<dbReference type="GO" id="GO:0010641">
    <property type="term" value="P:positive regulation of platelet-derived growth factor receptor signaling pathway"/>
    <property type="evidence" value="ECO:0007669"/>
    <property type="project" value="Ensembl"/>
</dbReference>
<dbReference type="InterPro" id="IPR030472">
    <property type="entry name" value="Tissue_Factor_CS"/>
</dbReference>
<dbReference type="GO" id="GO:0002543">
    <property type="term" value="P:activation of blood coagulation via clotting cascade"/>
    <property type="evidence" value="ECO:0007669"/>
    <property type="project" value="Ensembl"/>
</dbReference>
<keyword evidence="7" id="KW-0356">Hemostasis</keyword>
<dbReference type="GO" id="GO:0002541">
    <property type="term" value="P:activation of plasma proteins involved in acute inflammatory response"/>
    <property type="evidence" value="ECO:0007669"/>
    <property type="project" value="Ensembl"/>
</dbReference>
<dbReference type="GO" id="GO:0001938">
    <property type="term" value="P:positive regulation of endothelial cell proliferation"/>
    <property type="evidence" value="ECO:0007669"/>
    <property type="project" value="Ensembl"/>
</dbReference>
<comment type="similarity">
    <text evidence="3 16">Belongs to the tissue factor family.</text>
</comment>
<dbReference type="PRINTS" id="PR00346">
    <property type="entry name" value="TISSUEFACTOR"/>
</dbReference>
<dbReference type="PROSITE" id="PS51257">
    <property type="entry name" value="PROKAR_LIPOPROTEIN"/>
    <property type="match status" value="1"/>
</dbReference>
<dbReference type="InterPro" id="IPR001187">
    <property type="entry name" value="Tissue_factor"/>
</dbReference>
<dbReference type="GO" id="GO:0032008">
    <property type="term" value="P:positive regulation of TOR signaling"/>
    <property type="evidence" value="ECO:0007669"/>
    <property type="project" value="Ensembl"/>
</dbReference>
<reference evidence="24" key="2">
    <citation type="journal article" date="2020" name="Biotechnol. Bioeng.">
        <title>Chromosome-scale scaffolds for the Chinese hamster reference genome assembly to facilitate the study of the CHO epigenome.</title>
        <authorList>
            <person name="Hilliard W."/>
            <person name="MacDonald M."/>
            <person name="Lee K.H."/>
        </authorList>
    </citation>
    <scope>NUCLEOTIDE SEQUENCE [LARGE SCALE GENOMIC DNA]</scope>
    <source>
        <strain evidence="24">17A/GY</strain>
    </source>
</reference>
<dbReference type="SUPFAM" id="SSF49265">
    <property type="entry name" value="Fibronectin type III"/>
    <property type="match status" value="2"/>
</dbReference>
<dbReference type="FunFam" id="2.60.40.10:FF:000899">
    <property type="entry name" value="Tissue factor"/>
    <property type="match status" value="1"/>
</dbReference>
<reference evidence="25" key="3">
    <citation type="submission" date="2025-04" db="UniProtKB">
        <authorList>
            <consortium name="RefSeq"/>
        </authorList>
    </citation>
    <scope>IDENTIFICATION</scope>
    <source>
        <strain evidence="25">17A/GY</strain>
        <tissue evidence="25">Liver</tissue>
    </source>
</reference>
<evidence type="ECO:0000313" key="22">
    <source>
        <dbReference type="Ensembl" id="ENSCGRP00001016246.1"/>
    </source>
</evidence>
<dbReference type="GO" id="GO:0031012">
    <property type="term" value="C:extracellular matrix"/>
    <property type="evidence" value="ECO:0007669"/>
    <property type="project" value="Ensembl"/>
</dbReference>
<evidence type="ECO:0000313" key="23">
    <source>
        <dbReference type="Proteomes" id="UP000694386"/>
    </source>
</evidence>
<dbReference type="OrthoDB" id="8942372at2759"/>
<dbReference type="GO" id="GO:0005615">
    <property type="term" value="C:extracellular space"/>
    <property type="evidence" value="ECO:0007669"/>
    <property type="project" value="Ensembl"/>
</dbReference>
<feature type="chain" id="PRO_5044678831" description="Tissue factor" evidence="19">
    <location>
        <begin position="31"/>
        <end position="285"/>
    </location>
</feature>
<dbReference type="Proteomes" id="UP000694386">
    <property type="component" value="Unplaced"/>
</dbReference>
<dbReference type="Gene3D" id="2.60.40.10">
    <property type="entry name" value="Immunoglobulins"/>
    <property type="match status" value="2"/>
</dbReference>
<dbReference type="RefSeq" id="XP_007652909.1">
    <property type="nucleotide sequence ID" value="XM_007654719.2"/>
</dbReference>
<evidence type="ECO:0000256" key="3">
    <source>
        <dbReference type="ARBA" id="ARBA00009197"/>
    </source>
</evidence>
<evidence type="ECO:0000313" key="24">
    <source>
        <dbReference type="Proteomes" id="UP001108280"/>
    </source>
</evidence>
<dbReference type="GO" id="GO:0004896">
    <property type="term" value="F:cytokine receptor activity"/>
    <property type="evidence" value="ECO:0007669"/>
    <property type="project" value="TreeGrafter"/>
</dbReference>
<dbReference type="GO" id="GO:0004252">
    <property type="term" value="F:serine-type endopeptidase activity"/>
    <property type="evidence" value="ECO:0007669"/>
    <property type="project" value="Ensembl"/>
</dbReference>
<dbReference type="GeneID" id="100765608"/>
<dbReference type="InterPro" id="IPR036116">
    <property type="entry name" value="FN3_sf"/>
</dbReference>
<evidence type="ECO:0000256" key="11">
    <source>
        <dbReference type="ARBA" id="ARBA00023136"/>
    </source>
</evidence>
<dbReference type="GO" id="GO:0032757">
    <property type="term" value="P:positive regulation of interleukin-8 production"/>
    <property type="evidence" value="ECO:0007669"/>
    <property type="project" value="Ensembl"/>
</dbReference>
<dbReference type="InterPro" id="IPR050650">
    <property type="entry name" value="Type-II_Cytokine-TF_Rcpt"/>
</dbReference>
<dbReference type="PANTHER" id="PTHR20859:SF22">
    <property type="entry name" value="TISSUE FACTOR"/>
    <property type="match status" value="1"/>
</dbReference>
<dbReference type="GO" id="GO:0007596">
    <property type="term" value="P:blood coagulation"/>
    <property type="evidence" value="ECO:0007669"/>
    <property type="project" value="UniProtKB-KW"/>
</dbReference>
<keyword evidence="11 18" id="KW-0472">Membrane</keyword>
<dbReference type="InterPro" id="IPR015373">
    <property type="entry name" value="Interferon/interleukin_rcp_dom"/>
</dbReference>
<dbReference type="GO" id="GO:1905286">
    <property type="term" value="C:serine-type peptidase complex"/>
    <property type="evidence" value="ECO:0007669"/>
    <property type="project" value="Ensembl"/>
</dbReference>
<dbReference type="GO" id="GO:0002020">
    <property type="term" value="F:protease binding"/>
    <property type="evidence" value="ECO:0007669"/>
    <property type="project" value="Ensembl"/>
</dbReference>
<sequence>MAIPVRPRLLAALAPTFLGCLLVQVAPAAGTPQKAFDLTWKSTNFKTILEWKPKPTDYVYNVEISSGSRDWKIKCFLTTDTECDLTDEVVQDVHLTYQARVLSVPENNTYLKEPPFTNAPDFLPYRDTKLGQPVIKHFKQKDTQLNVTVEDTQTAVRRNGTFLTLREVFGKDLSYKLLYWRDSSSGKKQANTKTNDFSILVDQPVSYCFSVQALINSRKDDQQSPQSDTECSDEWESIMGETLIIVGAVVFVLILFVIFLSIYLCKHRKGRAGQKRKENSPLRSA</sequence>
<dbReference type="Ensembl" id="ENSCGRT00001020490.1">
    <property type="protein sequence ID" value="ENSCGRP00001016246.1"/>
    <property type="gene ID" value="ENSCGRG00001016638.1"/>
</dbReference>
<dbReference type="GO" id="GO:0045766">
    <property type="term" value="P:positive regulation of angiogenesis"/>
    <property type="evidence" value="ECO:0007669"/>
    <property type="project" value="Ensembl"/>
</dbReference>
<accession>A0A8C2MDB0</accession>
<evidence type="ECO:0000256" key="18">
    <source>
        <dbReference type="SAM" id="Phobius"/>
    </source>
</evidence>
<feature type="disulfide bond" evidence="17">
    <location>
        <begin position="75"/>
        <end position="83"/>
    </location>
</feature>
<comment type="subcellular location">
    <subcellularLocation>
        <location evidence="2">Membrane</location>
        <topology evidence="2">Single-pass type I membrane protein</topology>
    </subcellularLocation>
</comment>
<evidence type="ECO:0000313" key="25">
    <source>
        <dbReference type="RefSeq" id="XP_027251429.1"/>
    </source>
</evidence>
<keyword evidence="13 17" id="KW-1015">Disulfide bond</keyword>
<evidence type="ECO:0000256" key="8">
    <source>
        <dbReference type="ARBA" id="ARBA00022729"/>
    </source>
</evidence>
<evidence type="ECO:0000256" key="14">
    <source>
        <dbReference type="ARBA" id="ARBA00023180"/>
    </source>
</evidence>
<keyword evidence="6 18" id="KW-0812">Transmembrane</keyword>
<feature type="disulfide bond" evidence="17">
    <location>
        <begin position="208"/>
        <end position="231"/>
    </location>
</feature>
<feature type="transmembrane region" description="Helical" evidence="18">
    <location>
        <begin position="243"/>
        <end position="265"/>
    </location>
</feature>
<protein>
    <recommendedName>
        <fullName evidence="5 16">Tissue factor</fullName>
        <shortName evidence="16">TF</shortName>
    </recommendedName>
</protein>
<evidence type="ECO:0000256" key="5">
    <source>
        <dbReference type="ARBA" id="ARBA00018722"/>
    </source>
</evidence>
<evidence type="ECO:0000256" key="9">
    <source>
        <dbReference type="ARBA" id="ARBA00022989"/>
    </source>
</evidence>
<organism evidence="22 23">
    <name type="scientific">Cricetulus griseus</name>
    <name type="common">Chinese hamster</name>
    <name type="synonym">Cricetulus barabensis griseus</name>
    <dbReference type="NCBI Taxonomy" id="10029"/>
    <lineage>
        <taxon>Eukaryota</taxon>
        <taxon>Metazoa</taxon>
        <taxon>Chordata</taxon>
        <taxon>Craniata</taxon>
        <taxon>Vertebrata</taxon>
        <taxon>Euteleostomi</taxon>
        <taxon>Mammalia</taxon>
        <taxon>Eutheria</taxon>
        <taxon>Euarchontoglires</taxon>
        <taxon>Glires</taxon>
        <taxon>Rodentia</taxon>
        <taxon>Myomorpha</taxon>
        <taxon>Muroidea</taxon>
        <taxon>Cricetidae</taxon>
        <taxon>Cricetinae</taxon>
        <taxon>Cricetulus</taxon>
    </lineage>
</organism>
<evidence type="ECO:0000256" key="7">
    <source>
        <dbReference type="ARBA" id="ARBA00022696"/>
    </source>
</evidence>
<keyword evidence="12" id="KW-0564">Palmitate</keyword>
<keyword evidence="8 19" id="KW-0732">Signal</keyword>
<feature type="signal peptide" evidence="19">
    <location>
        <begin position="1"/>
        <end position="30"/>
    </location>
</feature>
<evidence type="ECO:0000259" key="21">
    <source>
        <dbReference type="Pfam" id="PF09294"/>
    </source>
</evidence>
<dbReference type="Pfam" id="PF09294">
    <property type="entry name" value="Interfer-bind"/>
    <property type="match status" value="1"/>
</dbReference>
<keyword evidence="15" id="KW-0449">Lipoprotein</keyword>
<evidence type="ECO:0000256" key="12">
    <source>
        <dbReference type="ARBA" id="ARBA00023139"/>
    </source>
</evidence>
<dbReference type="GO" id="GO:0009897">
    <property type="term" value="C:external side of plasma membrane"/>
    <property type="evidence" value="ECO:0007669"/>
    <property type="project" value="Ensembl"/>
</dbReference>
<reference evidence="22" key="4">
    <citation type="submission" date="2025-05" db="UniProtKB">
        <authorList>
            <consortium name="Ensembl"/>
        </authorList>
    </citation>
    <scope>IDENTIFICATION</scope>
</reference>
<evidence type="ECO:0000256" key="1">
    <source>
        <dbReference type="ARBA" id="ARBA00002201"/>
    </source>
</evidence>
<evidence type="ECO:0000256" key="2">
    <source>
        <dbReference type="ARBA" id="ARBA00004479"/>
    </source>
</evidence>
<keyword evidence="9 18" id="KW-1133">Transmembrane helix</keyword>
<evidence type="ECO:0000256" key="13">
    <source>
        <dbReference type="ARBA" id="ARBA00023157"/>
    </source>
</evidence>
<dbReference type="Pfam" id="PF01108">
    <property type="entry name" value="Tissue_fac"/>
    <property type="match status" value="1"/>
</dbReference>
<evidence type="ECO:0000256" key="17">
    <source>
        <dbReference type="PIRSR" id="PIRSR002498-1"/>
    </source>
</evidence>
<comment type="function">
    <text evidence="1 16">Initiates blood coagulation by forming a complex with circulating factor VII or VIIa. The [TF:VIIa] complex activates factors IX or X by specific limited proteolysis. TF plays a role in normal hemostasis by initiating the cell-surface assembly and propagation of the coagulation protease cascade.</text>
</comment>
<evidence type="ECO:0000256" key="4">
    <source>
        <dbReference type="ARBA" id="ARBA00011184"/>
    </source>
</evidence>
<evidence type="ECO:0000256" key="15">
    <source>
        <dbReference type="ARBA" id="ARBA00023288"/>
    </source>
</evidence>
<dbReference type="CTD" id="2152"/>
<dbReference type="InterPro" id="IPR003961">
    <property type="entry name" value="FN3_dom"/>
</dbReference>
<dbReference type="PANTHER" id="PTHR20859">
    <property type="entry name" value="INTERFERON/INTERLEUKIN RECEPTOR"/>
    <property type="match status" value="1"/>
</dbReference>
<evidence type="ECO:0000256" key="16">
    <source>
        <dbReference type="PIRNR" id="PIRNR002498"/>
    </source>
</evidence>
<keyword evidence="24" id="KW-1185">Reference proteome</keyword>
<feature type="domain" description="Interferon/interleukin receptor" evidence="21">
    <location>
        <begin position="128"/>
        <end position="232"/>
    </location>
</feature>
<dbReference type="GO" id="GO:0005543">
    <property type="term" value="F:phospholipid binding"/>
    <property type="evidence" value="ECO:0007669"/>
    <property type="project" value="Ensembl"/>
</dbReference>
<dbReference type="PROSITE" id="PS00621">
    <property type="entry name" value="TISSUE_FACTOR"/>
    <property type="match status" value="1"/>
</dbReference>
<proteinExistence type="inferred from homology"/>
<dbReference type="GO" id="GO:2000353">
    <property type="term" value="P:positive regulation of endothelial cell apoptotic process"/>
    <property type="evidence" value="ECO:0007669"/>
    <property type="project" value="Ensembl"/>
</dbReference>
<dbReference type="PIRSF" id="PIRSF002498">
    <property type="entry name" value="Tissue_factor_3"/>
    <property type="match status" value="1"/>
</dbReference>
<evidence type="ECO:0000259" key="20">
    <source>
        <dbReference type="Pfam" id="PF01108"/>
    </source>
</evidence>
<dbReference type="AlphaFoldDB" id="A0A8C2MDB0"/>
<comment type="subunit">
    <text evidence="4">Interacts with HSPE; the interaction, inhibited by heparin, promotes the generation of activated factor X and activates coagulation in the presence of activated factor VII.</text>
</comment>
<keyword evidence="14" id="KW-0325">Glycoprotein</keyword>
<name>A0A8C2MDB0_CRIGR</name>
<dbReference type="Proteomes" id="UP001108280">
    <property type="component" value="Chromosome 1"/>
</dbReference>
<reference evidence="24" key="1">
    <citation type="journal article" date="2018" name="Biotechnol. Bioeng.">
        <title>A reference genome of the Chinese hamster based on a hybrid assembly strategy.</title>
        <authorList>
            <person name="Rupp O."/>
            <person name="MacDonald M.L."/>
            <person name="Li S."/>
            <person name="Dhiman H."/>
            <person name="Polson S."/>
            <person name="Griep S."/>
            <person name="Heffner K."/>
            <person name="Hernandez I."/>
            <person name="Brinkrolf K."/>
            <person name="Jadhav V."/>
            <person name="Samoudi M."/>
            <person name="Hao H."/>
            <person name="Kingham B."/>
            <person name="Goesmann A."/>
            <person name="Betenbaugh M.J."/>
            <person name="Lewis N.E."/>
            <person name="Borth N."/>
            <person name="Lee K.H."/>
        </authorList>
    </citation>
    <scope>NUCLEOTIDE SEQUENCE [LARGE SCALE GENOMIC DNA]</scope>
    <source>
        <strain evidence="24">17A/GY</strain>
    </source>
</reference>
<evidence type="ECO:0000256" key="19">
    <source>
        <dbReference type="SAM" id="SignalP"/>
    </source>
</evidence>
<dbReference type="GeneTree" id="ENSGT00390000012668"/>